<evidence type="ECO:0000313" key="2">
    <source>
        <dbReference type="RefSeq" id="XP_052130731.1"/>
    </source>
</evidence>
<dbReference type="Pfam" id="PF02992">
    <property type="entry name" value="Transposase_21"/>
    <property type="match status" value="1"/>
</dbReference>
<dbReference type="OrthoDB" id="7694954at2759"/>
<dbReference type="AlphaFoldDB" id="A0A9C6X7T3"/>
<gene>
    <name evidence="2" type="primary">LOC127751342</name>
</gene>
<reference evidence="2" key="1">
    <citation type="submission" date="2025-08" db="UniProtKB">
        <authorList>
            <consortium name="RefSeq"/>
        </authorList>
    </citation>
    <scope>IDENTIFICATION</scope>
    <source>
        <tissue evidence="2">Whole organism</tissue>
    </source>
</reference>
<proteinExistence type="predicted"/>
<protein>
    <submittedName>
        <fullName evidence="2">Uncharacterized protein LOC127751342</fullName>
    </submittedName>
</protein>
<dbReference type="Proteomes" id="UP000504606">
    <property type="component" value="Unplaced"/>
</dbReference>
<sequence>MDANPDFELEQLEQIEQAVHSDEYADQLESDAEHWHNAEQMEQEPNATSYCDTEPAFFEPVNSLNNPPEEGGLPKEKLCGCGCTSMTAGDVFLMTVGLGLRHNLTWAAQVDILKMANQLFNLNPLKATKYYYEKAVCSGNIAVDTYLYCPDCGVSLGKVEQQLNPNIVCTCKKVVSKQSTLFLSLSLEDQFKNLLRDPVFAKDLMSHRFDRKKNGDDSLLRDIFDGAAYRKLFDSSGPLSKPKNFSLSFNTDGVSAGKSNSVNRTMWPILVTINELPYSIRNKYVLIAGLYVGKTHPNMDAFLEPFVEQLNRLSSAGFEWTNSDHKVITSRVYPLCAVVDSPDSPAPASHECKQ</sequence>
<evidence type="ECO:0000313" key="1">
    <source>
        <dbReference type="Proteomes" id="UP000504606"/>
    </source>
</evidence>
<dbReference type="GeneID" id="127751342"/>
<accession>A0A9C6X7T3</accession>
<name>A0A9C6X7T3_FRAOC</name>
<dbReference type="KEGG" id="foc:127751342"/>
<organism evidence="1 2">
    <name type="scientific">Frankliniella occidentalis</name>
    <name type="common">Western flower thrips</name>
    <name type="synonym">Euthrips occidentalis</name>
    <dbReference type="NCBI Taxonomy" id="133901"/>
    <lineage>
        <taxon>Eukaryota</taxon>
        <taxon>Metazoa</taxon>
        <taxon>Ecdysozoa</taxon>
        <taxon>Arthropoda</taxon>
        <taxon>Hexapoda</taxon>
        <taxon>Insecta</taxon>
        <taxon>Pterygota</taxon>
        <taxon>Neoptera</taxon>
        <taxon>Paraneoptera</taxon>
        <taxon>Thysanoptera</taxon>
        <taxon>Terebrantia</taxon>
        <taxon>Thripoidea</taxon>
        <taxon>Thripidae</taxon>
        <taxon>Frankliniella</taxon>
    </lineage>
</organism>
<keyword evidence="1" id="KW-1185">Reference proteome</keyword>
<dbReference type="InterPro" id="IPR004242">
    <property type="entry name" value="Transposase_21"/>
</dbReference>
<dbReference type="RefSeq" id="XP_052130731.1">
    <property type="nucleotide sequence ID" value="XM_052274771.1"/>
</dbReference>